<sequence>MPRRSALRLADPREKCRSRRSRRPEPPSPRRSPGSLPNAPLRSEIEASPLRHVQFVRRPRPMGTIDTVNNAPLWSPQDVAERFVDALGSGDYEIAEHLLAKNVVYRRTGGRPLRGRAAIVRHFRWHARTRVAMQAVLLASEQTGRAIAVTERVTALVYGPLRLQFQVRGVFEVDGGRIVAWRDDVDTAVVARAAARAVAGVFYAPARPTLPRAVI</sequence>
<dbReference type="SUPFAM" id="SSF54427">
    <property type="entry name" value="NTF2-like"/>
    <property type="match status" value="1"/>
</dbReference>
<evidence type="ECO:0000256" key="1">
    <source>
        <dbReference type="SAM" id="MobiDB-lite"/>
    </source>
</evidence>
<comment type="caution">
    <text evidence="3">The sequence shown here is derived from an EMBL/GenBank/DDBJ whole genome shotgun (WGS) entry which is preliminary data.</text>
</comment>
<name>A0A5C5RLP1_9ACTN</name>
<dbReference type="InterPro" id="IPR013100">
    <property type="entry name" value="LEH"/>
</dbReference>
<organism evidence="3 4">
    <name type="scientific">Tsukamurella sputi</name>
    <dbReference type="NCBI Taxonomy" id="2591848"/>
    <lineage>
        <taxon>Bacteria</taxon>
        <taxon>Bacillati</taxon>
        <taxon>Actinomycetota</taxon>
        <taxon>Actinomycetes</taxon>
        <taxon>Mycobacteriales</taxon>
        <taxon>Tsukamurellaceae</taxon>
        <taxon>Tsukamurella</taxon>
    </lineage>
</organism>
<dbReference type="AlphaFoldDB" id="A0A5C5RLP1"/>
<evidence type="ECO:0000313" key="3">
    <source>
        <dbReference type="EMBL" id="TWS23524.1"/>
    </source>
</evidence>
<keyword evidence="4" id="KW-1185">Reference proteome</keyword>
<dbReference type="Gene3D" id="3.10.450.50">
    <property type="match status" value="1"/>
</dbReference>
<feature type="region of interest" description="Disordered" evidence="1">
    <location>
        <begin position="1"/>
        <end position="43"/>
    </location>
</feature>
<dbReference type="EMBL" id="VIGV01000004">
    <property type="protein sequence ID" value="TWS23524.1"/>
    <property type="molecule type" value="Genomic_DNA"/>
</dbReference>
<dbReference type="Pfam" id="PF07858">
    <property type="entry name" value="LEH"/>
    <property type="match status" value="1"/>
</dbReference>
<evidence type="ECO:0000259" key="2">
    <source>
        <dbReference type="Pfam" id="PF07858"/>
    </source>
</evidence>
<reference evidence="3 4" key="1">
    <citation type="submission" date="2019-08" db="EMBL/GenBank/DDBJ databases">
        <title>Tsukamurella conjunctivitidis sp. nov., Tsukamurella assacharolytica sp. nov. and Tsukamurella sputae sp. nov. isolated from patients with conjunctivitis, bacteraemia (lymphoma) and respiratory infection (sputum) in Hong Kong.</title>
        <authorList>
            <person name="Fok K.M.N."/>
            <person name="Fong J.Y.H."/>
        </authorList>
    </citation>
    <scope>NUCLEOTIDE SEQUENCE [LARGE SCALE GENOMIC DNA]</scope>
    <source>
        <strain evidence="3 4">HKU70</strain>
    </source>
</reference>
<protein>
    <recommendedName>
        <fullName evidence="2">Limonene-1,2-epoxide hydrolase domain-containing protein</fullName>
    </recommendedName>
</protein>
<accession>A0A5C5RLP1</accession>
<feature type="domain" description="Limonene-1,2-epoxide hydrolase" evidence="2">
    <location>
        <begin position="78"/>
        <end position="195"/>
    </location>
</feature>
<proteinExistence type="predicted"/>
<gene>
    <name evidence="3" type="ORF">FK268_14690</name>
</gene>
<evidence type="ECO:0000313" key="4">
    <source>
        <dbReference type="Proteomes" id="UP000319792"/>
    </source>
</evidence>
<dbReference type="Proteomes" id="UP000319792">
    <property type="component" value="Unassembled WGS sequence"/>
</dbReference>
<dbReference type="InterPro" id="IPR032710">
    <property type="entry name" value="NTF2-like_dom_sf"/>
</dbReference>